<dbReference type="InterPro" id="IPR037056">
    <property type="entry name" value="RNase_H1_N_sf"/>
</dbReference>
<dbReference type="Proteomes" id="UP000054544">
    <property type="component" value="Unassembled WGS sequence"/>
</dbReference>
<evidence type="ECO:0000256" key="2">
    <source>
        <dbReference type="ARBA" id="ARBA00001946"/>
    </source>
</evidence>
<dbReference type="GO" id="GO:0003676">
    <property type="term" value="F:nucleic acid binding"/>
    <property type="evidence" value="ECO:0007669"/>
    <property type="project" value="InterPro"/>
</dbReference>
<dbReference type="GO" id="GO:0004523">
    <property type="term" value="F:RNA-DNA hybrid ribonuclease activity"/>
    <property type="evidence" value="ECO:0007669"/>
    <property type="project" value="UniProtKB-EC"/>
</dbReference>
<evidence type="ECO:0000256" key="8">
    <source>
        <dbReference type="ARBA" id="ARBA00022723"/>
    </source>
</evidence>
<dbReference type="CDD" id="cd09280">
    <property type="entry name" value="RNase_HI_eukaryote_like"/>
    <property type="match status" value="1"/>
</dbReference>
<feature type="compositionally biased region" description="Polar residues" evidence="12">
    <location>
        <begin position="1"/>
        <end position="10"/>
    </location>
</feature>
<dbReference type="InterPro" id="IPR011320">
    <property type="entry name" value="RNase_H1_N"/>
</dbReference>
<keyword evidence="15" id="KW-1185">Reference proteome</keyword>
<dbReference type="GO" id="GO:0046872">
    <property type="term" value="F:metal ion binding"/>
    <property type="evidence" value="ECO:0007669"/>
    <property type="project" value="UniProtKB-KW"/>
</dbReference>
<evidence type="ECO:0000256" key="12">
    <source>
        <dbReference type="SAM" id="MobiDB-lite"/>
    </source>
</evidence>
<evidence type="ECO:0000259" key="13">
    <source>
        <dbReference type="PROSITE" id="PS50879"/>
    </source>
</evidence>
<gene>
    <name evidence="14" type="ORF">H634G_02820</name>
</gene>
<evidence type="ECO:0000256" key="7">
    <source>
        <dbReference type="ARBA" id="ARBA00022722"/>
    </source>
</evidence>
<evidence type="ECO:0000313" key="15">
    <source>
        <dbReference type="Proteomes" id="UP000054544"/>
    </source>
</evidence>
<dbReference type="SUPFAM" id="SSF55658">
    <property type="entry name" value="L9 N-domain-like"/>
    <property type="match status" value="2"/>
</dbReference>
<evidence type="ECO:0000256" key="10">
    <source>
        <dbReference type="ARBA" id="ARBA00022801"/>
    </source>
</evidence>
<keyword evidence="7" id="KW-0540">Nuclease</keyword>
<comment type="function">
    <text evidence="3">Endonuclease that specifically degrades the RNA of RNA-DNA hybrids.</text>
</comment>
<evidence type="ECO:0000256" key="1">
    <source>
        <dbReference type="ARBA" id="ARBA00000077"/>
    </source>
</evidence>
<dbReference type="SUPFAM" id="SSF53098">
    <property type="entry name" value="Ribonuclease H-like"/>
    <property type="match status" value="1"/>
</dbReference>
<feature type="compositionally biased region" description="Low complexity" evidence="12">
    <location>
        <begin position="11"/>
        <end position="25"/>
    </location>
</feature>
<reference evidence="15" key="1">
    <citation type="journal article" date="2014" name="BMC Genomics">
        <title>The genome sequence of the biocontrol fungus Metarhizium anisopliae and comparative genomics of Metarhizium species.</title>
        <authorList>
            <person name="Pattemore J.A."/>
            <person name="Hane J.K."/>
            <person name="Williams A.H."/>
            <person name="Wilson B.A."/>
            <person name="Stodart B.J."/>
            <person name="Ash G.J."/>
        </authorList>
    </citation>
    <scope>NUCLEOTIDE SEQUENCE [LARGE SCALE GENOMIC DNA]</scope>
    <source>
        <strain evidence="15">BRIP 53293</strain>
    </source>
</reference>
<dbReference type="AlphaFoldDB" id="A0A0D9P9U7"/>
<keyword evidence="10" id="KW-0378">Hydrolase</keyword>
<name>A0A0D9P9U7_METAN</name>
<dbReference type="Gene3D" id="3.40.140.10">
    <property type="entry name" value="Cytidine Deaminase, domain 2"/>
    <property type="match status" value="1"/>
</dbReference>
<evidence type="ECO:0000256" key="3">
    <source>
        <dbReference type="ARBA" id="ARBA00004065"/>
    </source>
</evidence>
<evidence type="ECO:0000256" key="5">
    <source>
        <dbReference type="ARBA" id="ARBA00012180"/>
    </source>
</evidence>
<sequence length="758" mass="82488">MADETSGNSCPVSGDVSGDDSQSQPLPTPGLKPNPIVDDLKKNHLNKGVLIPLKTTQEVRQDHTTVYAYITRAPTKSANDVITALRTLRPEGGANPLPHLRTCAKPTDLPAHLKTQFMNDDPVGRQIHTSKSTWIYIIAGEVREISKSDVIKTLSTVDALENDPFIATITIPLLAPTSQVQAALWSSQYWPTVYRKNNPLGPHPSMVGRGTDEIKEDASLWMALAHQVALQAKEAGIGEAMGAVIVQRGENGTELVGLAGDARKHQECNGAILNNTVTHCVLRAISMVAQKLVRHEHREAGITAEAANLYYDCFQDQPLIELERRCFEQEHPNKDGYLCHGLELTQPCATPANCAKLASKPLLLLLSCGYGSRFTQTVGRNHYFSKEARIRVYVPTRLLSTTSTRSVFGFLNRIIKTALPDSEMNKRAAPGVNATASPPKKRKTDNVQKFYAVQAGFRPGVYMTYAECSAQTAGFRGAVFKSFTSRSDAEAFAEGKKVAASSDEPERFYAVAVGNPTGIYTDWNEAALAIKGVKGPKYKRFGTRMEAVVYIKQHGSREAIEALGETYAAAPVEFPVSPTPVVASAKKTASKTAAKKAEPGVQRPAEDVLQIYTDGSSLANGKAGSRAGVGVYFGDGDPRNVSERLVGDPQTNQRAELMAMLRALEIAPLEQTVQIISDSQYSINCVTQWAIGWKHKGWKTATGENVKNQDIIRAVLDKMDERTKTGANTYFHWVKGHASDRGNVAADRLAVRGAKMAC</sequence>
<dbReference type="InterPro" id="IPR009027">
    <property type="entry name" value="Ribosomal_bL9/RNase_H1_N"/>
</dbReference>
<dbReference type="FunFam" id="3.30.420.10:FF:000090">
    <property type="entry name" value="Ribonuclease H"/>
    <property type="match status" value="1"/>
</dbReference>
<dbReference type="PANTHER" id="PTHR10642:SF26">
    <property type="entry name" value="RIBONUCLEASE H1"/>
    <property type="match status" value="1"/>
</dbReference>
<dbReference type="InterPro" id="IPR012337">
    <property type="entry name" value="RNaseH-like_sf"/>
</dbReference>
<dbReference type="Gene3D" id="3.40.970.10">
    <property type="entry name" value="Ribonuclease H1, N-terminal domain"/>
    <property type="match status" value="2"/>
</dbReference>
<evidence type="ECO:0000256" key="11">
    <source>
        <dbReference type="ARBA" id="ARBA00022842"/>
    </source>
</evidence>
<protein>
    <recommendedName>
        <fullName evidence="6">Ribonuclease H</fullName>
        <ecNumber evidence="5">3.1.26.4</ecNumber>
    </recommendedName>
</protein>
<keyword evidence="11" id="KW-0460">Magnesium</keyword>
<evidence type="ECO:0000256" key="6">
    <source>
        <dbReference type="ARBA" id="ARBA00017721"/>
    </source>
</evidence>
<dbReference type="PROSITE" id="PS50879">
    <property type="entry name" value="RNASE_H_1"/>
    <property type="match status" value="1"/>
</dbReference>
<dbReference type="FunFam" id="3.40.970.10:FF:000002">
    <property type="entry name" value="Ribonuclease H"/>
    <property type="match status" value="1"/>
</dbReference>
<feature type="region of interest" description="Disordered" evidence="12">
    <location>
        <begin position="1"/>
        <end position="36"/>
    </location>
</feature>
<comment type="cofactor">
    <cofactor evidence="2">
        <name>Mg(2+)</name>
        <dbReference type="ChEBI" id="CHEBI:18420"/>
    </cofactor>
</comment>
<dbReference type="Gene3D" id="3.30.420.10">
    <property type="entry name" value="Ribonuclease H-like superfamily/Ribonuclease H"/>
    <property type="match status" value="1"/>
</dbReference>
<dbReference type="Pfam" id="PF00075">
    <property type="entry name" value="RNase_H"/>
    <property type="match status" value="1"/>
</dbReference>
<comment type="similarity">
    <text evidence="4">Belongs to the RNase H family.</text>
</comment>
<comment type="catalytic activity">
    <reaction evidence="1">
        <text>Endonucleolytic cleavage to 5'-phosphomonoester.</text>
        <dbReference type="EC" id="3.1.26.4"/>
    </reaction>
</comment>
<dbReference type="STRING" id="1291518.A0A0D9P9U7"/>
<dbReference type="PANTHER" id="PTHR10642">
    <property type="entry name" value="RIBONUCLEASE H1"/>
    <property type="match status" value="1"/>
</dbReference>
<dbReference type="InterPro" id="IPR050092">
    <property type="entry name" value="RNase_H"/>
</dbReference>
<proteinExistence type="inferred from homology"/>
<keyword evidence="8" id="KW-0479">Metal-binding</keyword>
<organism evidence="14 15">
    <name type="scientific">Metarhizium anisopliae BRIP 53293</name>
    <dbReference type="NCBI Taxonomy" id="1291518"/>
    <lineage>
        <taxon>Eukaryota</taxon>
        <taxon>Fungi</taxon>
        <taxon>Dikarya</taxon>
        <taxon>Ascomycota</taxon>
        <taxon>Pezizomycotina</taxon>
        <taxon>Sordariomycetes</taxon>
        <taxon>Hypocreomycetidae</taxon>
        <taxon>Hypocreales</taxon>
        <taxon>Clavicipitaceae</taxon>
        <taxon>Metarhizium</taxon>
    </lineage>
</organism>
<dbReference type="InterPro" id="IPR002156">
    <property type="entry name" value="RNaseH_domain"/>
</dbReference>
<dbReference type="Pfam" id="PF01693">
    <property type="entry name" value="Cauli_VI"/>
    <property type="match status" value="2"/>
</dbReference>
<feature type="domain" description="RNase H type-1" evidence="13">
    <location>
        <begin position="605"/>
        <end position="755"/>
    </location>
</feature>
<evidence type="ECO:0000256" key="9">
    <source>
        <dbReference type="ARBA" id="ARBA00022759"/>
    </source>
</evidence>
<dbReference type="EMBL" id="KE384725">
    <property type="protein sequence ID" value="KJK81560.1"/>
    <property type="molecule type" value="Genomic_DNA"/>
</dbReference>
<evidence type="ECO:0000313" key="14">
    <source>
        <dbReference type="EMBL" id="KJK81560.1"/>
    </source>
</evidence>
<dbReference type="EC" id="3.1.26.4" evidence="5"/>
<accession>A0A0D9P9U7</accession>
<evidence type="ECO:0000256" key="4">
    <source>
        <dbReference type="ARBA" id="ARBA00005300"/>
    </source>
</evidence>
<dbReference type="InterPro" id="IPR036397">
    <property type="entry name" value="RNaseH_sf"/>
</dbReference>
<keyword evidence="9" id="KW-0255">Endonuclease</keyword>
<dbReference type="OrthoDB" id="407198at2759"/>
<dbReference type="GO" id="GO:0043137">
    <property type="term" value="P:DNA replication, removal of RNA primer"/>
    <property type="evidence" value="ECO:0007669"/>
    <property type="project" value="TreeGrafter"/>
</dbReference>